<dbReference type="Proteomes" id="UP001295423">
    <property type="component" value="Unassembled WGS sequence"/>
</dbReference>
<evidence type="ECO:0000256" key="3">
    <source>
        <dbReference type="ARBA" id="ARBA00022833"/>
    </source>
</evidence>
<keyword evidence="3" id="KW-0862">Zinc</keyword>
<keyword evidence="5" id="KW-0472">Membrane</keyword>
<evidence type="ECO:0000256" key="5">
    <source>
        <dbReference type="SAM" id="Phobius"/>
    </source>
</evidence>
<evidence type="ECO:0000259" key="6">
    <source>
        <dbReference type="PROSITE" id="PS50089"/>
    </source>
</evidence>
<keyword evidence="1" id="KW-0479">Metal-binding</keyword>
<keyword evidence="8" id="KW-1185">Reference proteome</keyword>
<evidence type="ECO:0000313" key="7">
    <source>
        <dbReference type="EMBL" id="CAJ1935721.1"/>
    </source>
</evidence>
<dbReference type="SMART" id="SM00184">
    <property type="entry name" value="RING"/>
    <property type="match status" value="1"/>
</dbReference>
<dbReference type="EMBL" id="CAKOGP040000502">
    <property type="protein sequence ID" value="CAJ1935721.1"/>
    <property type="molecule type" value="Genomic_DNA"/>
</dbReference>
<dbReference type="PROSITE" id="PS50089">
    <property type="entry name" value="ZF_RING_2"/>
    <property type="match status" value="1"/>
</dbReference>
<proteinExistence type="predicted"/>
<dbReference type="InterPro" id="IPR001841">
    <property type="entry name" value="Znf_RING"/>
</dbReference>
<accession>A0AAD2CJF5</accession>
<comment type="caution">
    <text evidence="7">The sequence shown here is derived from an EMBL/GenBank/DDBJ whole genome shotgun (WGS) entry which is preliminary data.</text>
</comment>
<dbReference type="Pfam" id="PF13639">
    <property type="entry name" value="zf-RING_2"/>
    <property type="match status" value="1"/>
</dbReference>
<dbReference type="InterPro" id="IPR052788">
    <property type="entry name" value="RING-type_E3_ligase_ATL"/>
</dbReference>
<dbReference type="GO" id="GO:0008270">
    <property type="term" value="F:zinc ion binding"/>
    <property type="evidence" value="ECO:0007669"/>
    <property type="project" value="UniProtKB-KW"/>
</dbReference>
<name>A0AAD2CJF5_9STRA</name>
<dbReference type="PANTHER" id="PTHR45798:SF97">
    <property type="entry name" value="ALCOHOL-SENSITIVE RING FINGER PROTEIN 1"/>
    <property type="match status" value="1"/>
</dbReference>
<dbReference type="AlphaFoldDB" id="A0AAD2CJF5"/>
<sequence>MPRHILPGVDGDVLHDDTAFVSTALLTLLVLMTTLEAVVLIVCTVYGWFKFPFSDFRWIDEEEENDDMLTAGVDASGKAGKEVDRHVQIADSLMEKVVSDLHGQQECPICLNEFQCNEVVVTPKRECGHAFHNKCLHRWLMAQSSCPCCREKLLEAPVCERKHTHLQHHHSDENHLSSSMVTSSTNDGSIPMSMAMPWTTPEARPSYVPIEEAWGFCLFLF</sequence>
<dbReference type="Gene3D" id="3.30.40.10">
    <property type="entry name" value="Zinc/RING finger domain, C3HC4 (zinc finger)"/>
    <property type="match status" value="1"/>
</dbReference>
<organism evidence="7 8">
    <name type="scientific">Cylindrotheca closterium</name>
    <dbReference type="NCBI Taxonomy" id="2856"/>
    <lineage>
        <taxon>Eukaryota</taxon>
        <taxon>Sar</taxon>
        <taxon>Stramenopiles</taxon>
        <taxon>Ochrophyta</taxon>
        <taxon>Bacillariophyta</taxon>
        <taxon>Bacillariophyceae</taxon>
        <taxon>Bacillariophycidae</taxon>
        <taxon>Bacillariales</taxon>
        <taxon>Bacillariaceae</taxon>
        <taxon>Cylindrotheca</taxon>
    </lineage>
</organism>
<reference evidence="7" key="1">
    <citation type="submission" date="2023-08" db="EMBL/GenBank/DDBJ databases">
        <authorList>
            <person name="Audoor S."/>
            <person name="Bilcke G."/>
        </authorList>
    </citation>
    <scope>NUCLEOTIDE SEQUENCE</scope>
</reference>
<protein>
    <recommendedName>
        <fullName evidence="6">RING-type domain-containing protein</fullName>
    </recommendedName>
</protein>
<gene>
    <name evidence="7" type="ORF">CYCCA115_LOCUS4877</name>
</gene>
<feature type="transmembrane region" description="Helical" evidence="5">
    <location>
        <begin position="20"/>
        <end position="49"/>
    </location>
</feature>
<evidence type="ECO:0000313" key="8">
    <source>
        <dbReference type="Proteomes" id="UP001295423"/>
    </source>
</evidence>
<evidence type="ECO:0000256" key="2">
    <source>
        <dbReference type="ARBA" id="ARBA00022771"/>
    </source>
</evidence>
<evidence type="ECO:0000256" key="4">
    <source>
        <dbReference type="PROSITE-ProRule" id="PRU00175"/>
    </source>
</evidence>
<keyword evidence="5" id="KW-0812">Transmembrane</keyword>
<dbReference type="InterPro" id="IPR013083">
    <property type="entry name" value="Znf_RING/FYVE/PHD"/>
</dbReference>
<dbReference type="PANTHER" id="PTHR45798">
    <property type="entry name" value="RING-H2 FINGER PROTEIN ATL61-RELATED-RELATED"/>
    <property type="match status" value="1"/>
</dbReference>
<keyword evidence="2 4" id="KW-0863">Zinc-finger</keyword>
<keyword evidence="5" id="KW-1133">Transmembrane helix</keyword>
<evidence type="ECO:0000256" key="1">
    <source>
        <dbReference type="ARBA" id="ARBA00022723"/>
    </source>
</evidence>
<feature type="domain" description="RING-type" evidence="6">
    <location>
        <begin position="107"/>
        <end position="150"/>
    </location>
</feature>
<dbReference type="SUPFAM" id="SSF57850">
    <property type="entry name" value="RING/U-box"/>
    <property type="match status" value="1"/>
</dbReference>